<name>A0A673B5I3_9TELE</name>
<evidence type="ECO:0000256" key="1">
    <source>
        <dbReference type="SAM" id="MobiDB-lite"/>
    </source>
</evidence>
<keyword evidence="4" id="KW-1185">Reference proteome</keyword>
<reference evidence="3" key="3">
    <citation type="submission" date="2025-09" db="UniProtKB">
        <authorList>
            <consortium name="Ensembl"/>
        </authorList>
    </citation>
    <scope>IDENTIFICATION</scope>
</reference>
<reference evidence="3" key="1">
    <citation type="submission" date="2019-06" db="EMBL/GenBank/DDBJ databases">
        <authorList>
            <consortium name="Wellcome Sanger Institute Data Sharing"/>
        </authorList>
    </citation>
    <scope>NUCLEOTIDE SEQUENCE [LARGE SCALE GENOMIC DNA]</scope>
</reference>
<feature type="domain" description="Myb/SANT-like DNA-binding" evidence="2">
    <location>
        <begin position="8"/>
        <end position="99"/>
    </location>
</feature>
<evidence type="ECO:0000313" key="4">
    <source>
        <dbReference type="Proteomes" id="UP000472271"/>
    </source>
</evidence>
<reference evidence="3" key="2">
    <citation type="submission" date="2025-08" db="UniProtKB">
        <authorList>
            <consortium name="Ensembl"/>
        </authorList>
    </citation>
    <scope>IDENTIFICATION</scope>
</reference>
<protein>
    <recommendedName>
        <fullName evidence="2">Myb/SANT-like DNA-binding domain-containing protein</fullName>
    </recommendedName>
</protein>
<dbReference type="PANTHER" id="PTHR47595:SF1">
    <property type="entry name" value="MYB_SANT-LIKE DNA-BINDING DOMAIN-CONTAINING PROTEIN"/>
    <property type="match status" value="1"/>
</dbReference>
<proteinExistence type="predicted"/>
<evidence type="ECO:0000259" key="2">
    <source>
        <dbReference type="Pfam" id="PF13837"/>
    </source>
</evidence>
<dbReference type="PANTHER" id="PTHR47595">
    <property type="entry name" value="HEAT SHOCK 70 KDA PROTEIN 14"/>
    <property type="match status" value="1"/>
</dbReference>
<evidence type="ECO:0000313" key="3">
    <source>
        <dbReference type="Ensembl" id="ENSSORP00005035917.1"/>
    </source>
</evidence>
<organism evidence="3 4">
    <name type="scientific">Sphaeramia orbicularis</name>
    <name type="common">orbiculate cardinalfish</name>
    <dbReference type="NCBI Taxonomy" id="375764"/>
    <lineage>
        <taxon>Eukaryota</taxon>
        <taxon>Metazoa</taxon>
        <taxon>Chordata</taxon>
        <taxon>Craniata</taxon>
        <taxon>Vertebrata</taxon>
        <taxon>Euteleostomi</taxon>
        <taxon>Actinopterygii</taxon>
        <taxon>Neopterygii</taxon>
        <taxon>Teleostei</taxon>
        <taxon>Neoteleostei</taxon>
        <taxon>Acanthomorphata</taxon>
        <taxon>Gobiaria</taxon>
        <taxon>Kurtiformes</taxon>
        <taxon>Apogonoidei</taxon>
        <taxon>Apogonidae</taxon>
        <taxon>Apogoninae</taxon>
        <taxon>Sphaeramia</taxon>
    </lineage>
</organism>
<dbReference type="Gene3D" id="1.10.10.60">
    <property type="entry name" value="Homeodomain-like"/>
    <property type="match status" value="1"/>
</dbReference>
<accession>A0A673B5I3</accession>
<dbReference type="Pfam" id="PF13837">
    <property type="entry name" value="Myb_DNA-bind_4"/>
    <property type="match status" value="1"/>
</dbReference>
<sequence>LEMSRGLTWSLDETRCLLDIWADVHVTQLLERTHKNANVFSLFSKRMKARGFVRSPEQCLVKVKKLRQTYMKVRDALAKSGSSGEAEEKFPYFNELDNILGSRPTVSPVDIVELHSPIDDDKCDASQGTPSPASSSLSHHVQVDDGNGE</sequence>
<dbReference type="AlphaFoldDB" id="A0A673B5I3"/>
<dbReference type="Ensembl" id="ENSSORT00005036873.1">
    <property type="protein sequence ID" value="ENSSORP00005035917.1"/>
    <property type="gene ID" value="ENSSORG00005016940.1"/>
</dbReference>
<dbReference type="FunFam" id="1.10.10.60:FF:000032">
    <property type="entry name" value="Zinc finger and SCAN domain-containing 20"/>
    <property type="match status" value="1"/>
</dbReference>
<dbReference type="InterPro" id="IPR044822">
    <property type="entry name" value="Myb_DNA-bind_4"/>
</dbReference>
<feature type="compositionally biased region" description="Polar residues" evidence="1">
    <location>
        <begin position="126"/>
        <end position="139"/>
    </location>
</feature>
<dbReference type="Proteomes" id="UP000472271">
    <property type="component" value="Chromosome 21"/>
</dbReference>
<feature type="region of interest" description="Disordered" evidence="1">
    <location>
        <begin position="117"/>
        <end position="149"/>
    </location>
</feature>
<dbReference type="InParanoid" id="A0A673B5I3"/>